<evidence type="ECO:0000256" key="2">
    <source>
        <dbReference type="ARBA" id="ARBA00022679"/>
    </source>
</evidence>
<dbReference type="Pfam" id="PF02457">
    <property type="entry name" value="DAC"/>
    <property type="match status" value="1"/>
</dbReference>
<reference evidence="7 8" key="1">
    <citation type="submission" date="2019-02" db="EMBL/GenBank/DDBJ databases">
        <title>Deep-cultivation of Planctomycetes and their phenomic and genomic characterization uncovers novel biology.</title>
        <authorList>
            <person name="Wiegand S."/>
            <person name="Jogler M."/>
            <person name="Boedeker C."/>
            <person name="Pinto D."/>
            <person name="Vollmers J."/>
            <person name="Rivas-Marin E."/>
            <person name="Kohn T."/>
            <person name="Peeters S.H."/>
            <person name="Heuer A."/>
            <person name="Rast P."/>
            <person name="Oberbeckmann S."/>
            <person name="Bunk B."/>
            <person name="Jeske O."/>
            <person name="Meyerdierks A."/>
            <person name="Storesund J.E."/>
            <person name="Kallscheuer N."/>
            <person name="Luecker S."/>
            <person name="Lage O.M."/>
            <person name="Pohl T."/>
            <person name="Merkel B.J."/>
            <person name="Hornburger P."/>
            <person name="Mueller R.-W."/>
            <person name="Bruemmer F."/>
            <person name="Labrenz M."/>
            <person name="Spormann A.M."/>
            <person name="Op den Camp H."/>
            <person name="Overmann J."/>
            <person name="Amann R."/>
            <person name="Jetten M.S.M."/>
            <person name="Mascher T."/>
            <person name="Medema M.H."/>
            <person name="Devos D.P."/>
            <person name="Kaster A.-K."/>
            <person name="Ovreas L."/>
            <person name="Rohde M."/>
            <person name="Galperin M.Y."/>
            <person name="Jogler C."/>
        </authorList>
    </citation>
    <scope>NUCLEOTIDE SEQUENCE [LARGE SCALE GENOMIC DNA]</scope>
    <source>
        <strain evidence="7 8">CA12</strain>
    </source>
</reference>
<dbReference type="GO" id="GO:0106408">
    <property type="term" value="F:diadenylate cyclase activity"/>
    <property type="evidence" value="ECO:0007669"/>
    <property type="project" value="UniProtKB-EC"/>
</dbReference>
<name>A0A517PBT3_9PLAN</name>
<dbReference type="InterPro" id="IPR050338">
    <property type="entry name" value="DisA"/>
</dbReference>
<organism evidence="7 8">
    <name type="scientific">Alienimonas californiensis</name>
    <dbReference type="NCBI Taxonomy" id="2527989"/>
    <lineage>
        <taxon>Bacteria</taxon>
        <taxon>Pseudomonadati</taxon>
        <taxon>Planctomycetota</taxon>
        <taxon>Planctomycetia</taxon>
        <taxon>Planctomycetales</taxon>
        <taxon>Planctomycetaceae</taxon>
        <taxon>Alienimonas</taxon>
    </lineage>
</organism>
<evidence type="ECO:0000256" key="3">
    <source>
        <dbReference type="ARBA" id="ARBA00022695"/>
    </source>
</evidence>
<dbReference type="Gene3D" id="3.40.1700.10">
    <property type="entry name" value="DNA integrity scanning protein, DisA, N-terminal domain"/>
    <property type="match status" value="1"/>
</dbReference>
<keyword evidence="5" id="KW-0067">ATP-binding</keyword>
<dbReference type="GO" id="GO:0004016">
    <property type="term" value="F:adenylate cyclase activity"/>
    <property type="evidence" value="ECO:0007669"/>
    <property type="project" value="TreeGrafter"/>
</dbReference>
<dbReference type="InterPro" id="IPR003390">
    <property type="entry name" value="DNA_integrity_scan_DisA_N"/>
</dbReference>
<keyword evidence="8" id="KW-1185">Reference proteome</keyword>
<comment type="catalytic activity">
    <reaction evidence="1">
        <text>2 ATP = 3',3'-c-di-AMP + 2 diphosphate</text>
        <dbReference type="Rhea" id="RHEA:35655"/>
        <dbReference type="ChEBI" id="CHEBI:30616"/>
        <dbReference type="ChEBI" id="CHEBI:33019"/>
        <dbReference type="ChEBI" id="CHEBI:71500"/>
        <dbReference type="EC" id="2.7.7.85"/>
    </reaction>
</comment>
<evidence type="ECO:0000256" key="1">
    <source>
        <dbReference type="ARBA" id="ARBA00000877"/>
    </source>
</evidence>
<sequence>MSAESDLIARLCCPGRGVPTETLTAVITLAVEIAREGREGRRVGTLFAIGDCDAVRQVSRPLILDPLSEHPAGLRHISSNDVRETIKELAQLDGGFVVEEDGTVCHGARYFDTRSAGVSLPLGLGSRHMAAASVTRDTKAVAVVVSESAVVRLFHNGAMVNEITPELWLLRRHGLLKDEVEDRTVVEQAGGIAVAASQGGSGERG</sequence>
<evidence type="ECO:0000259" key="6">
    <source>
        <dbReference type="PROSITE" id="PS51794"/>
    </source>
</evidence>
<dbReference type="EMBL" id="CP036265">
    <property type="protein sequence ID" value="QDT16838.1"/>
    <property type="molecule type" value="Genomic_DNA"/>
</dbReference>
<keyword evidence="3" id="KW-0548">Nucleotidyltransferase</keyword>
<protein>
    <submittedName>
        <fullName evidence="7">DisA bacterial checkpoint controller nucleotide-binding protein</fullName>
    </submittedName>
</protein>
<feature type="domain" description="DAC" evidence="6">
    <location>
        <begin position="4"/>
        <end position="165"/>
    </location>
</feature>
<dbReference type="Proteomes" id="UP000318741">
    <property type="component" value="Chromosome"/>
</dbReference>
<dbReference type="InterPro" id="IPR036888">
    <property type="entry name" value="DNA_integrity_DisA_N_sf"/>
</dbReference>
<dbReference type="GO" id="GO:0005524">
    <property type="term" value="F:ATP binding"/>
    <property type="evidence" value="ECO:0007669"/>
    <property type="project" value="UniProtKB-KW"/>
</dbReference>
<dbReference type="PROSITE" id="PS51794">
    <property type="entry name" value="DAC"/>
    <property type="match status" value="1"/>
</dbReference>
<keyword evidence="4" id="KW-0547">Nucleotide-binding</keyword>
<dbReference type="KEGG" id="acaf:CA12_29460"/>
<evidence type="ECO:0000313" key="8">
    <source>
        <dbReference type="Proteomes" id="UP000318741"/>
    </source>
</evidence>
<proteinExistence type="predicted"/>
<dbReference type="OrthoDB" id="9775217at2"/>
<dbReference type="PANTHER" id="PTHR34185:SF1">
    <property type="entry name" value="DIADENYLATE CYCLASE"/>
    <property type="match status" value="1"/>
</dbReference>
<accession>A0A517PBT3</accession>
<dbReference type="RefSeq" id="WP_145359763.1">
    <property type="nucleotide sequence ID" value="NZ_CP036265.1"/>
</dbReference>
<dbReference type="PANTHER" id="PTHR34185">
    <property type="entry name" value="DIADENYLATE CYCLASE"/>
    <property type="match status" value="1"/>
</dbReference>
<keyword evidence="2" id="KW-0808">Transferase</keyword>
<dbReference type="SUPFAM" id="SSF143597">
    <property type="entry name" value="YojJ-like"/>
    <property type="match status" value="1"/>
</dbReference>
<gene>
    <name evidence="7" type="ORF">CA12_29460</name>
</gene>
<evidence type="ECO:0000313" key="7">
    <source>
        <dbReference type="EMBL" id="QDT16838.1"/>
    </source>
</evidence>
<evidence type="ECO:0000256" key="5">
    <source>
        <dbReference type="ARBA" id="ARBA00022840"/>
    </source>
</evidence>
<dbReference type="AlphaFoldDB" id="A0A517PBT3"/>
<evidence type="ECO:0000256" key="4">
    <source>
        <dbReference type="ARBA" id="ARBA00022741"/>
    </source>
</evidence>